<accession>A0ACC0CPD3</accession>
<sequence length="324" mass="35957">MALAKVLAANEEFARQNPAGCVAVFMGATAGIGESTLKRMVTLLDNSTFYVLGRNPTEIASKLEQLRISASTHQNKIVFIEAQVSLIADVDAACDRIIADENKVDYLCMSPGGMPFGGAVYTNEGLETCFAVSYYSRLRMVSKLLPLLRRSPGPHVLSILNGTLEKPINEDDLGLDKSWGITAVVNHTTVCTSLAFDYLSKQDEANKVVFLHATPGFVSTDTPRKTRPSRQSGILWWAFISTMQVVSGWIIYYFGMAVKDSGERHSYHLTSSTFNAGSWQVNRHSEVLPPNEVLRQYQERGWAEKVWDHSLRVWDRALATSRSS</sequence>
<evidence type="ECO:0000313" key="2">
    <source>
        <dbReference type="Proteomes" id="UP001497680"/>
    </source>
</evidence>
<evidence type="ECO:0000313" key="1">
    <source>
        <dbReference type="EMBL" id="KAI6082299.1"/>
    </source>
</evidence>
<comment type="caution">
    <text evidence="1">The sequence shown here is derived from an EMBL/GenBank/DDBJ whole genome shotgun (WGS) entry which is preliminary data.</text>
</comment>
<name>A0ACC0CPD3_9PEZI</name>
<keyword evidence="2" id="KW-1185">Reference proteome</keyword>
<dbReference type="EMBL" id="MU394374">
    <property type="protein sequence ID" value="KAI6082299.1"/>
    <property type="molecule type" value="Genomic_DNA"/>
</dbReference>
<reference evidence="1 2" key="1">
    <citation type="journal article" date="2022" name="New Phytol.">
        <title>Ecological generalism drives hyperdiversity of secondary metabolite gene clusters in xylarialean endophytes.</title>
        <authorList>
            <person name="Franco M.E.E."/>
            <person name="Wisecaver J.H."/>
            <person name="Arnold A.E."/>
            <person name="Ju Y.M."/>
            <person name="Slot J.C."/>
            <person name="Ahrendt S."/>
            <person name="Moore L.P."/>
            <person name="Eastman K.E."/>
            <person name="Scott K."/>
            <person name="Konkel Z."/>
            <person name="Mondo S.J."/>
            <person name="Kuo A."/>
            <person name="Hayes R.D."/>
            <person name="Haridas S."/>
            <person name="Andreopoulos B."/>
            <person name="Riley R."/>
            <person name="LaButti K."/>
            <person name="Pangilinan J."/>
            <person name="Lipzen A."/>
            <person name="Amirebrahimi M."/>
            <person name="Yan J."/>
            <person name="Adam C."/>
            <person name="Keymanesh K."/>
            <person name="Ng V."/>
            <person name="Louie K."/>
            <person name="Northen T."/>
            <person name="Drula E."/>
            <person name="Henrissat B."/>
            <person name="Hsieh H.M."/>
            <person name="Youens-Clark K."/>
            <person name="Lutzoni F."/>
            <person name="Miadlikowska J."/>
            <person name="Eastwood D.C."/>
            <person name="Hamelin R.C."/>
            <person name="Grigoriev I.V."/>
            <person name="U'Ren J.M."/>
        </authorList>
    </citation>
    <scope>NUCLEOTIDE SEQUENCE [LARGE SCALE GENOMIC DNA]</scope>
    <source>
        <strain evidence="1 2">ER1909</strain>
    </source>
</reference>
<proteinExistence type="predicted"/>
<gene>
    <name evidence="1" type="ORF">F4821DRAFT_272583</name>
</gene>
<dbReference type="Proteomes" id="UP001497680">
    <property type="component" value="Unassembled WGS sequence"/>
</dbReference>
<organism evidence="1 2">
    <name type="scientific">Hypoxylon rubiginosum</name>
    <dbReference type="NCBI Taxonomy" id="110542"/>
    <lineage>
        <taxon>Eukaryota</taxon>
        <taxon>Fungi</taxon>
        <taxon>Dikarya</taxon>
        <taxon>Ascomycota</taxon>
        <taxon>Pezizomycotina</taxon>
        <taxon>Sordariomycetes</taxon>
        <taxon>Xylariomycetidae</taxon>
        <taxon>Xylariales</taxon>
        <taxon>Hypoxylaceae</taxon>
        <taxon>Hypoxylon</taxon>
    </lineage>
</organism>
<protein>
    <submittedName>
        <fullName evidence="1">Uncharacterized protein</fullName>
    </submittedName>
</protein>